<evidence type="ECO:0000313" key="8">
    <source>
        <dbReference type="Proteomes" id="UP001557470"/>
    </source>
</evidence>
<dbReference type="PROSITE" id="PS50049">
    <property type="entry name" value="THD_2"/>
    <property type="match status" value="1"/>
</dbReference>
<evidence type="ECO:0000313" key="7">
    <source>
        <dbReference type="EMBL" id="KAL0965155.1"/>
    </source>
</evidence>
<dbReference type="SMART" id="SM00207">
    <property type="entry name" value="TNF"/>
    <property type="match status" value="1"/>
</dbReference>
<sequence>MDACALNCNIPQDAVIPMTQLESVIILLKHCEEMKRQESRLRICTFIVVVGFATVYLMQHVIHTSADDARCKPAEMSRPQVTEYPGTDLKVHYESKPYVHLTTPQSCLLDKPMEFLHWENNQGMALMKSFTYDKSNGSLIVPQAGRYFVYVGMTFRKSKEIMHVPIHMMVNKYSDSYRKYVPVMEVSDVISNGTEGNHIRTVYTGQILELKNKDHLRVWISAETYEVIDCRSEKYNYFGAFFL</sequence>
<protein>
    <recommendedName>
        <fullName evidence="6">THD domain-containing protein</fullName>
    </recommendedName>
</protein>
<evidence type="ECO:0000256" key="1">
    <source>
        <dbReference type="ARBA" id="ARBA00004370"/>
    </source>
</evidence>
<comment type="caution">
    <text evidence="7">The sequence shown here is derived from an EMBL/GenBank/DDBJ whole genome shotgun (WGS) entry which is preliminary data.</text>
</comment>
<dbReference type="InterPro" id="IPR006052">
    <property type="entry name" value="TNF_dom"/>
</dbReference>
<gene>
    <name evidence="7" type="ORF">UPYG_G00277490</name>
</gene>
<evidence type="ECO:0000256" key="2">
    <source>
        <dbReference type="ARBA" id="ARBA00008670"/>
    </source>
</evidence>
<evidence type="ECO:0000256" key="5">
    <source>
        <dbReference type="SAM" id="Phobius"/>
    </source>
</evidence>
<comment type="similarity">
    <text evidence="2">Belongs to the tumor necrosis factor family.</text>
</comment>
<keyword evidence="8" id="KW-1185">Reference proteome</keyword>
<organism evidence="7 8">
    <name type="scientific">Umbra pygmaea</name>
    <name type="common">Eastern mudminnow</name>
    <dbReference type="NCBI Taxonomy" id="75934"/>
    <lineage>
        <taxon>Eukaryota</taxon>
        <taxon>Metazoa</taxon>
        <taxon>Chordata</taxon>
        <taxon>Craniata</taxon>
        <taxon>Vertebrata</taxon>
        <taxon>Euteleostomi</taxon>
        <taxon>Actinopterygii</taxon>
        <taxon>Neopterygii</taxon>
        <taxon>Teleostei</taxon>
        <taxon>Protacanthopterygii</taxon>
        <taxon>Esociformes</taxon>
        <taxon>Umbridae</taxon>
        <taxon>Umbra</taxon>
    </lineage>
</organism>
<dbReference type="EMBL" id="JAGEUA010000009">
    <property type="protein sequence ID" value="KAL0965155.1"/>
    <property type="molecule type" value="Genomic_DNA"/>
</dbReference>
<name>A0ABD0W3I0_UMBPY</name>
<feature type="transmembrane region" description="Helical" evidence="5">
    <location>
        <begin position="43"/>
        <end position="62"/>
    </location>
</feature>
<feature type="domain" description="THD" evidence="6">
    <location>
        <begin position="97"/>
        <end position="243"/>
    </location>
</feature>
<keyword evidence="3" id="KW-0202">Cytokine</keyword>
<keyword evidence="4 5" id="KW-0472">Membrane</keyword>
<dbReference type="GO" id="GO:0016020">
    <property type="term" value="C:membrane"/>
    <property type="evidence" value="ECO:0007669"/>
    <property type="project" value="UniProtKB-SubCell"/>
</dbReference>
<dbReference type="SUPFAM" id="SSF49842">
    <property type="entry name" value="TNF-like"/>
    <property type="match status" value="1"/>
</dbReference>
<accession>A0ABD0W3I0</accession>
<keyword evidence="5" id="KW-1133">Transmembrane helix</keyword>
<dbReference type="InterPro" id="IPR008983">
    <property type="entry name" value="Tumour_necrosis_fac-like_dom"/>
</dbReference>
<dbReference type="AlphaFoldDB" id="A0ABD0W3I0"/>
<dbReference type="PANTHER" id="PTHR11471:SF24">
    <property type="entry name" value="TUMOR NECROSIS FACTOR LIGAND SUPERFAMILY MEMBER 15"/>
    <property type="match status" value="1"/>
</dbReference>
<evidence type="ECO:0000256" key="4">
    <source>
        <dbReference type="ARBA" id="ARBA00023136"/>
    </source>
</evidence>
<dbReference type="Proteomes" id="UP001557470">
    <property type="component" value="Unassembled WGS sequence"/>
</dbReference>
<dbReference type="GO" id="GO:0005125">
    <property type="term" value="F:cytokine activity"/>
    <property type="evidence" value="ECO:0007669"/>
    <property type="project" value="UniProtKB-KW"/>
</dbReference>
<dbReference type="Pfam" id="PF00229">
    <property type="entry name" value="TNF"/>
    <property type="match status" value="1"/>
</dbReference>
<evidence type="ECO:0000259" key="6">
    <source>
        <dbReference type="PROSITE" id="PS50049"/>
    </source>
</evidence>
<reference evidence="7 8" key="1">
    <citation type="submission" date="2024-06" db="EMBL/GenBank/DDBJ databases">
        <authorList>
            <person name="Pan Q."/>
            <person name="Wen M."/>
            <person name="Jouanno E."/>
            <person name="Zahm M."/>
            <person name="Klopp C."/>
            <person name="Cabau C."/>
            <person name="Louis A."/>
            <person name="Berthelot C."/>
            <person name="Parey E."/>
            <person name="Roest Crollius H."/>
            <person name="Montfort J."/>
            <person name="Robinson-Rechavi M."/>
            <person name="Bouchez O."/>
            <person name="Lampietro C."/>
            <person name="Lopez Roques C."/>
            <person name="Donnadieu C."/>
            <person name="Postlethwait J."/>
            <person name="Bobe J."/>
            <person name="Verreycken H."/>
            <person name="Guiguen Y."/>
        </authorList>
    </citation>
    <scope>NUCLEOTIDE SEQUENCE [LARGE SCALE GENOMIC DNA]</scope>
    <source>
        <strain evidence="7">Up_M1</strain>
        <tissue evidence="7">Testis</tissue>
    </source>
</reference>
<dbReference type="Gene3D" id="2.60.120.40">
    <property type="match status" value="1"/>
</dbReference>
<proteinExistence type="inferred from homology"/>
<dbReference type="PANTHER" id="PTHR11471">
    <property type="entry name" value="TUMOR NECROSIS FACTOR FAMILY MEMBER"/>
    <property type="match status" value="1"/>
</dbReference>
<keyword evidence="5" id="KW-0812">Transmembrane</keyword>
<dbReference type="GO" id="GO:0005615">
    <property type="term" value="C:extracellular space"/>
    <property type="evidence" value="ECO:0007669"/>
    <property type="project" value="UniProtKB-KW"/>
</dbReference>
<evidence type="ECO:0000256" key="3">
    <source>
        <dbReference type="ARBA" id="ARBA00022514"/>
    </source>
</evidence>
<comment type="subcellular location">
    <subcellularLocation>
        <location evidence="1">Membrane</location>
    </subcellularLocation>
</comment>